<sequence length="375" mass="38737">MTSTTPDAPAAWYANPSARAWRTAPLGAATREFHHSLPGYAPTPLTSVPEAAAALDVAMVFVKDESQRLGLPAFKILGASYAISRALSARLGAPGAALTLDELRDRLGADSSLSLAAATDGNHGRAVAHVAKLLGLPATIYVPAEVSQAAMDAIRAEGATLIELSVPYDDVVEHAKNATGGDAVLIQDTSWRGYEDIPQWVVDGYDTMFAEIDEQLRTAGIERLDLVVAPSGVGSFAQAVIAHYRSTEHTPSVLSVEPDTASSVTTSLHAGRITPVKTADTVMTGLNCGTVSELAWPILQAGLDASVTVADSQALSAARDLRAYGVDSGPCGGATLAGARAVLNDPDRRAALGIPGDAVVVLLSTEGRAANPKGL</sequence>
<evidence type="ECO:0000259" key="3">
    <source>
        <dbReference type="Pfam" id="PF00291"/>
    </source>
</evidence>
<dbReference type="EMBL" id="VFRA01000001">
    <property type="protein sequence ID" value="TQO18799.1"/>
    <property type="molecule type" value="Genomic_DNA"/>
</dbReference>
<keyword evidence="5" id="KW-1185">Reference proteome</keyword>
<dbReference type="NCBIfam" id="NF006058">
    <property type="entry name" value="PRK08206.1"/>
    <property type="match status" value="1"/>
</dbReference>
<dbReference type="Pfam" id="PF00291">
    <property type="entry name" value="PALP"/>
    <property type="match status" value="1"/>
</dbReference>
<evidence type="ECO:0000256" key="2">
    <source>
        <dbReference type="ARBA" id="ARBA00022898"/>
    </source>
</evidence>
<keyword evidence="2" id="KW-0663">Pyridoxal phosphate</keyword>
<dbReference type="GO" id="GO:0016829">
    <property type="term" value="F:lyase activity"/>
    <property type="evidence" value="ECO:0007669"/>
    <property type="project" value="UniProtKB-KW"/>
</dbReference>
<dbReference type="SUPFAM" id="SSF53686">
    <property type="entry name" value="Tryptophan synthase beta subunit-like PLP-dependent enzymes"/>
    <property type="match status" value="1"/>
</dbReference>
<gene>
    <name evidence="4" type="ORF">FB472_0322</name>
</gene>
<dbReference type="InterPro" id="IPR036052">
    <property type="entry name" value="TrpB-like_PALP_sf"/>
</dbReference>
<dbReference type="InterPro" id="IPR001926">
    <property type="entry name" value="TrpB-like_PALP"/>
</dbReference>
<reference evidence="4 5" key="1">
    <citation type="submission" date="2019-06" db="EMBL/GenBank/DDBJ databases">
        <title>Sequencing the genomes of 1000 actinobacteria strains.</title>
        <authorList>
            <person name="Klenk H.-P."/>
        </authorList>
    </citation>
    <scope>NUCLEOTIDE SEQUENCE [LARGE SCALE GENOMIC DNA]</scope>
    <source>
        <strain evidence="4 5">DSM 21947</strain>
    </source>
</reference>
<dbReference type="GO" id="GO:1901605">
    <property type="term" value="P:alpha-amino acid metabolic process"/>
    <property type="evidence" value="ECO:0007669"/>
    <property type="project" value="UniProtKB-ARBA"/>
</dbReference>
<dbReference type="Gene3D" id="3.40.50.1100">
    <property type="match status" value="2"/>
</dbReference>
<dbReference type="PANTHER" id="PTHR42937">
    <property type="match status" value="1"/>
</dbReference>
<dbReference type="AlphaFoldDB" id="A0A8H2K4Z4"/>
<keyword evidence="4" id="KW-0456">Lyase</keyword>
<dbReference type="Proteomes" id="UP000316560">
    <property type="component" value="Unassembled WGS sequence"/>
</dbReference>
<name>A0A8H2K4Z4_9MICO</name>
<protein>
    <submittedName>
        <fullName evidence="4">Diaminopropionate ammonia-lyase</fullName>
    </submittedName>
</protein>
<comment type="caution">
    <text evidence="4">The sequence shown here is derived from an EMBL/GenBank/DDBJ whole genome shotgun (WGS) entry which is preliminary data.</text>
</comment>
<dbReference type="PANTHER" id="PTHR42937:SF1">
    <property type="entry name" value="DIAMINOPROPIONATE AMMONIA-LYASE"/>
    <property type="match status" value="1"/>
</dbReference>
<comment type="cofactor">
    <cofactor evidence="1">
        <name>pyridoxal 5'-phosphate</name>
        <dbReference type="ChEBI" id="CHEBI:597326"/>
    </cofactor>
</comment>
<evidence type="ECO:0000256" key="1">
    <source>
        <dbReference type="ARBA" id="ARBA00001933"/>
    </source>
</evidence>
<evidence type="ECO:0000313" key="5">
    <source>
        <dbReference type="Proteomes" id="UP000316560"/>
    </source>
</evidence>
<proteinExistence type="predicted"/>
<dbReference type="RefSeq" id="WP_141989361.1">
    <property type="nucleotide sequence ID" value="NZ_VFRA01000001.1"/>
</dbReference>
<dbReference type="OrthoDB" id="34584at2"/>
<organism evidence="4 5">
    <name type="scientific">Rhodoglobus vestalii</name>
    <dbReference type="NCBI Taxonomy" id="193384"/>
    <lineage>
        <taxon>Bacteria</taxon>
        <taxon>Bacillati</taxon>
        <taxon>Actinomycetota</taxon>
        <taxon>Actinomycetes</taxon>
        <taxon>Micrococcales</taxon>
        <taxon>Microbacteriaceae</taxon>
        <taxon>Rhodoglobus</taxon>
    </lineage>
</organism>
<accession>A0A8H2K4Z4</accession>
<feature type="domain" description="Tryptophan synthase beta chain-like PALP" evidence="3">
    <location>
        <begin position="38"/>
        <end position="364"/>
    </location>
</feature>
<evidence type="ECO:0000313" key="4">
    <source>
        <dbReference type="EMBL" id="TQO18799.1"/>
    </source>
</evidence>